<evidence type="ECO:0000256" key="1">
    <source>
        <dbReference type="ARBA" id="ARBA00007689"/>
    </source>
</evidence>
<dbReference type="Pfam" id="PF03795">
    <property type="entry name" value="YCII"/>
    <property type="match status" value="1"/>
</dbReference>
<name>A0A933L1A5_9HYPH</name>
<gene>
    <name evidence="3" type="ORF">HY834_08150</name>
</gene>
<dbReference type="EMBL" id="JACRAF010000023">
    <property type="protein sequence ID" value="MBI4921706.1"/>
    <property type="molecule type" value="Genomic_DNA"/>
</dbReference>
<evidence type="ECO:0000313" key="3">
    <source>
        <dbReference type="EMBL" id="MBI4921706.1"/>
    </source>
</evidence>
<dbReference type="Gene3D" id="3.30.70.1060">
    <property type="entry name" value="Dimeric alpha+beta barrel"/>
    <property type="match status" value="1"/>
</dbReference>
<dbReference type="InterPro" id="IPR051807">
    <property type="entry name" value="Sec-metab_biosynth-assoc"/>
</dbReference>
<reference evidence="3" key="1">
    <citation type="submission" date="2020-07" db="EMBL/GenBank/DDBJ databases">
        <title>Huge and variable diversity of episymbiotic CPR bacteria and DPANN archaea in groundwater ecosystems.</title>
        <authorList>
            <person name="He C.Y."/>
            <person name="Keren R."/>
            <person name="Whittaker M."/>
            <person name="Farag I.F."/>
            <person name="Doudna J."/>
            <person name="Cate J.H.D."/>
            <person name="Banfield J.F."/>
        </authorList>
    </citation>
    <scope>NUCLEOTIDE SEQUENCE</scope>
    <source>
        <strain evidence="3">NC_groundwater_1586_Pr3_B-0.1um_66_15</strain>
    </source>
</reference>
<evidence type="ECO:0000313" key="4">
    <source>
        <dbReference type="Proteomes" id="UP000782610"/>
    </source>
</evidence>
<organism evidence="3 4">
    <name type="scientific">Devosia nanyangense</name>
    <dbReference type="NCBI Taxonomy" id="1228055"/>
    <lineage>
        <taxon>Bacteria</taxon>
        <taxon>Pseudomonadati</taxon>
        <taxon>Pseudomonadota</taxon>
        <taxon>Alphaproteobacteria</taxon>
        <taxon>Hyphomicrobiales</taxon>
        <taxon>Devosiaceae</taxon>
        <taxon>Devosia</taxon>
    </lineage>
</organism>
<dbReference type="PANTHER" id="PTHR33606">
    <property type="entry name" value="PROTEIN YCII"/>
    <property type="match status" value="1"/>
</dbReference>
<protein>
    <submittedName>
        <fullName evidence="3">YciI family protein</fullName>
    </submittedName>
</protein>
<comment type="caution">
    <text evidence="3">The sequence shown here is derived from an EMBL/GenBank/DDBJ whole genome shotgun (WGS) entry which is preliminary data.</text>
</comment>
<dbReference type="InterPro" id="IPR005545">
    <property type="entry name" value="YCII"/>
</dbReference>
<dbReference type="AlphaFoldDB" id="A0A933L1A5"/>
<evidence type="ECO:0000259" key="2">
    <source>
        <dbReference type="Pfam" id="PF03795"/>
    </source>
</evidence>
<dbReference type="SUPFAM" id="SSF54909">
    <property type="entry name" value="Dimeric alpha+beta barrel"/>
    <property type="match status" value="1"/>
</dbReference>
<dbReference type="Proteomes" id="UP000782610">
    <property type="component" value="Unassembled WGS sequence"/>
</dbReference>
<dbReference type="InterPro" id="IPR011008">
    <property type="entry name" value="Dimeric_a/b-barrel"/>
</dbReference>
<comment type="similarity">
    <text evidence="1">Belongs to the YciI family.</text>
</comment>
<accession>A0A933L1A5</accession>
<dbReference type="PANTHER" id="PTHR33606:SF3">
    <property type="entry name" value="PROTEIN YCII"/>
    <property type="match status" value="1"/>
</dbReference>
<sequence>MYFALVAHDRPNAVARRMEIRPAHLEHLDALGADLILAGPFLDDKGDMVGSIVVIEAPGLDQAKAIFNRDPFVTGGLFDSITIKPWKLGVNKTPR</sequence>
<proteinExistence type="inferred from homology"/>
<feature type="domain" description="YCII-related" evidence="2">
    <location>
        <begin position="1"/>
        <end position="87"/>
    </location>
</feature>